<accession>A0A0F5HN16</accession>
<dbReference type="STRING" id="1221996.QY95_02581"/>
<name>A0A0F5HN16_BACTR</name>
<evidence type="ECO:0000313" key="1">
    <source>
        <dbReference type="EMBL" id="KKB38583.1"/>
    </source>
</evidence>
<dbReference type="NCBIfam" id="TIGR01725">
    <property type="entry name" value="phge_HK97_gp10"/>
    <property type="match status" value="1"/>
</dbReference>
<protein>
    <submittedName>
        <fullName evidence="1">Phage capsid and scaffold</fullName>
    </submittedName>
</protein>
<dbReference type="Proteomes" id="UP000031563">
    <property type="component" value="Unassembled WGS sequence"/>
</dbReference>
<dbReference type="EMBL" id="JWIR02000046">
    <property type="protein sequence ID" value="KKB38583.1"/>
    <property type="molecule type" value="Genomic_DNA"/>
</dbReference>
<sequence>MANIRYGSRRLSIAIKKYGDGIINDVKRVIAETARLIQSNAQAMAPVDDGDLRKSIEVDIRDGGFTAIVTVGAHYAIYVEYGTGIYAVNGDGRKTPWAYYSDKLGRFVRTRGMEAQPFWFPAVEIGRQYFHAEMKRLGG</sequence>
<keyword evidence="2" id="KW-1185">Reference proteome</keyword>
<gene>
    <name evidence="1" type="ORF">QY95_02581</name>
</gene>
<dbReference type="RefSeq" id="WP_039237293.1">
    <property type="nucleotide sequence ID" value="NZ_JWIR02000046.1"/>
</dbReference>
<comment type="caution">
    <text evidence="1">The sequence shown here is derived from an EMBL/GenBank/DDBJ whole genome shotgun (WGS) entry which is preliminary data.</text>
</comment>
<dbReference type="InterPro" id="IPR010064">
    <property type="entry name" value="HK97-gp10_tail"/>
</dbReference>
<organism evidence="1 2">
    <name type="scientific">Bacillus thermotolerans</name>
    <name type="common">Quasibacillus thermotolerans</name>
    <dbReference type="NCBI Taxonomy" id="1221996"/>
    <lineage>
        <taxon>Bacteria</taxon>
        <taxon>Bacillati</taxon>
        <taxon>Bacillota</taxon>
        <taxon>Bacilli</taxon>
        <taxon>Bacillales</taxon>
        <taxon>Bacillaceae</taxon>
        <taxon>Bacillus</taxon>
    </lineage>
</organism>
<evidence type="ECO:0000313" key="2">
    <source>
        <dbReference type="Proteomes" id="UP000031563"/>
    </source>
</evidence>
<accession>A0A0F5HZF0</accession>
<proteinExistence type="predicted"/>
<dbReference type="Pfam" id="PF04883">
    <property type="entry name" value="HK97-gp10_like"/>
    <property type="match status" value="1"/>
</dbReference>
<reference evidence="1" key="1">
    <citation type="submission" date="2015-02" db="EMBL/GenBank/DDBJ databases">
        <title>Genome Assembly of Bacillaceae bacterium MTCC 8252.</title>
        <authorList>
            <person name="Verma A."/>
            <person name="Khatri I."/>
            <person name="Mual P."/>
            <person name="Subramanian S."/>
            <person name="Krishnamurthi S."/>
        </authorList>
    </citation>
    <scope>NUCLEOTIDE SEQUENCE [LARGE SCALE GENOMIC DNA]</scope>
    <source>
        <strain evidence="1">MTCC 8252</strain>
    </source>
</reference>
<dbReference type="AlphaFoldDB" id="A0A0F5HN16"/>